<comment type="subcellular location">
    <subcellularLocation>
        <location evidence="1">Nucleus</location>
    </subcellularLocation>
</comment>
<proteinExistence type="inferred from homology"/>
<dbReference type="GO" id="GO:0000428">
    <property type="term" value="C:DNA-directed RNA polymerase complex"/>
    <property type="evidence" value="ECO:0007669"/>
    <property type="project" value="UniProtKB-KW"/>
</dbReference>
<evidence type="ECO:0000256" key="2">
    <source>
        <dbReference type="ARBA" id="ARBA00022723"/>
    </source>
</evidence>
<evidence type="ECO:0000256" key="1">
    <source>
        <dbReference type="ARBA" id="ARBA00004123"/>
    </source>
</evidence>
<keyword evidence="7" id="KW-0240">DNA-directed RNA polymerase</keyword>
<evidence type="ECO:0000256" key="6">
    <source>
        <dbReference type="SAM" id="MobiDB-lite"/>
    </source>
</evidence>
<feature type="region of interest" description="Disordered" evidence="6">
    <location>
        <begin position="1"/>
        <end position="23"/>
    </location>
</feature>
<dbReference type="InterPro" id="IPR029040">
    <property type="entry name" value="RPABC4/Spt4"/>
</dbReference>
<evidence type="ECO:0000256" key="4">
    <source>
        <dbReference type="ARBA" id="ARBA00023242"/>
    </source>
</evidence>
<dbReference type="PANTHER" id="PTHR12056:SF2">
    <property type="entry name" value="GEO11084P1"/>
    <property type="match status" value="1"/>
</dbReference>
<evidence type="ECO:0000313" key="8">
    <source>
        <dbReference type="Proteomes" id="UP001172684"/>
    </source>
</evidence>
<comment type="similarity">
    <text evidence="5">Belongs to the archaeal Rpo12/eukaryotic RPC10 RNA polymerase subunit family.</text>
</comment>
<keyword evidence="3" id="KW-0862">Zinc</keyword>
<dbReference type="SMART" id="SM00659">
    <property type="entry name" value="RPOLCX"/>
    <property type="match status" value="1"/>
</dbReference>
<dbReference type="PANTHER" id="PTHR12056">
    <property type="entry name" value="DNA-DIRECTED RNA POLYMERASES I, II, AND III"/>
    <property type="match status" value="1"/>
</dbReference>
<dbReference type="InterPro" id="IPR006591">
    <property type="entry name" value="RNAP_P/RPABC4"/>
</dbReference>
<dbReference type="Gene3D" id="2.20.28.30">
    <property type="entry name" value="RNA polymerase ii, chain L"/>
    <property type="match status" value="1"/>
</dbReference>
<accession>A0ABQ9NYX9</accession>
<name>A0ABQ9NYX9_9PEZI</name>
<gene>
    <name evidence="7" type="primary">RPC10</name>
    <name evidence="7" type="ORF">H2201_002453</name>
</gene>
<sequence>MSQAYQPPSAAAGSSRGPTVISTGDVVTQDRAVRYICGDCDAKVTLKSGESNVRCKDCGHRVLYKERTNRMVQFECR</sequence>
<dbReference type="EMBL" id="JAPDRL010000012">
    <property type="protein sequence ID" value="KAJ9667584.1"/>
    <property type="molecule type" value="Genomic_DNA"/>
</dbReference>
<dbReference type="InterPro" id="IPR039747">
    <property type="entry name" value="RPABC4"/>
</dbReference>
<keyword evidence="7" id="KW-0804">Transcription</keyword>
<organism evidence="7 8">
    <name type="scientific">Coniosporium apollinis</name>
    <dbReference type="NCBI Taxonomy" id="61459"/>
    <lineage>
        <taxon>Eukaryota</taxon>
        <taxon>Fungi</taxon>
        <taxon>Dikarya</taxon>
        <taxon>Ascomycota</taxon>
        <taxon>Pezizomycotina</taxon>
        <taxon>Dothideomycetes</taxon>
        <taxon>Dothideomycetes incertae sedis</taxon>
        <taxon>Coniosporium</taxon>
    </lineage>
</organism>
<protein>
    <submittedName>
        <fullName evidence="7">DNA-directed RNA polymerase core subunit rpc10</fullName>
    </submittedName>
</protein>
<keyword evidence="8" id="KW-1185">Reference proteome</keyword>
<evidence type="ECO:0000256" key="3">
    <source>
        <dbReference type="ARBA" id="ARBA00022833"/>
    </source>
</evidence>
<dbReference type="Proteomes" id="UP001172684">
    <property type="component" value="Unassembled WGS sequence"/>
</dbReference>
<comment type="caution">
    <text evidence="7">The sequence shown here is derived from an EMBL/GenBank/DDBJ whole genome shotgun (WGS) entry which is preliminary data.</text>
</comment>
<keyword evidence="4" id="KW-0539">Nucleus</keyword>
<reference evidence="7" key="1">
    <citation type="submission" date="2022-10" db="EMBL/GenBank/DDBJ databases">
        <title>Culturing micro-colonial fungi from biological soil crusts in the Mojave desert and describing Neophaeococcomyces mojavensis, and introducing the new genera and species Taxawa tesnikishii.</title>
        <authorList>
            <person name="Kurbessoian T."/>
            <person name="Stajich J.E."/>
        </authorList>
    </citation>
    <scope>NUCLEOTIDE SEQUENCE</scope>
    <source>
        <strain evidence="7">TK_1</strain>
    </source>
</reference>
<evidence type="ECO:0000256" key="5">
    <source>
        <dbReference type="ARBA" id="ARBA00025770"/>
    </source>
</evidence>
<dbReference type="Pfam" id="PF03604">
    <property type="entry name" value="Zn_ribbon_RPAB4"/>
    <property type="match status" value="1"/>
</dbReference>
<evidence type="ECO:0000313" key="7">
    <source>
        <dbReference type="EMBL" id="KAJ9667584.1"/>
    </source>
</evidence>
<dbReference type="SUPFAM" id="SSF63393">
    <property type="entry name" value="RNA polymerase subunits"/>
    <property type="match status" value="1"/>
</dbReference>
<keyword evidence="2" id="KW-0479">Metal-binding</keyword>